<name>A0A914QS83_9BILA</name>
<keyword evidence="1" id="KW-1185">Reference proteome</keyword>
<evidence type="ECO:0000313" key="1">
    <source>
        <dbReference type="Proteomes" id="UP000887578"/>
    </source>
</evidence>
<organism evidence="1 2">
    <name type="scientific">Panagrolaimus davidi</name>
    <dbReference type="NCBI Taxonomy" id="227884"/>
    <lineage>
        <taxon>Eukaryota</taxon>
        <taxon>Metazoa</taxon>
        <taxon>Ecdysozoa</taxon>
        <taxon>Nematoda</taxon>
        <taxon>Chromadorea</taxon>
        <taxon>Rhabditida</taxon>
        <taxon>Tylenchina</taxon>
        <taxon>Panagrolaimomorpha</taxon>
        <taxon>Panagrolaimoidea</taxon>
        <taxon>Panagrolaimidae</taxon>
        <taxon>Panagrolaimus</taxon>
    </lineage>
</organism>
<evidence type="ECO:0000313" key="2">
    <source>
        <dbReference type="WBParaSite" id="PDA_v2.g6599.t1"/>
    </source>
</evidence>
<accession>A0A914QS83</accession>
<protein>
    <submittedName>
        <fullName evidence="2">Uncharacterized protein</fullName>
    </submittedName>
</protein>
<reference evidence="2" key="1">
    <citation type="submission" date="2022-11" db="UniProtKB">
        <authorList>
            <consortium name="WormBaseParasite"/>
        </authorList>
    </citation>
    <scope>IDENTIFICATION</scope>
</reference>
<dbReference type="WBParaSite" id="PDA_v2.g6599.t1">
    <property type="protein sequence ID" value="PDA_v2.g6599.t1"/>
    <property type="gene ID" value="PDA_v2.g6599"/>
</dbReference>
<proteinExistence type="predicted"/>
<dbReference type="Proteomes" id="UP000887578">
    <property type="component" value="Unplaced"/>
</dbReference>
<dbReference type="AlphaFoldDB" id="A0A914QS83"/>
<sequence>MLLLMNCIADNSTITSTETLSLVPQISASPTPKSIQAKKEFTDTSVDGNITDTYDYEVCGNVSQILDCICKGTHLYCPHSFHRCSDLTYCDYYPYELFNSTNIKILNESFIVKIVEFRDNNLTTLQKVIIQKY</sequence>